<protein>
    <recommendedName>
        <fullName evidence="3">Chemotaxis protein CheZ</fullName>
    </recommendedName>
</protein>
<gene>
    <name evidence="1" type="ORF">GTQ45_12420</name>
</gene>
<evidence type="ECO:0000313" key="1">
    <source>
        <dbReference type="EMBL" id="NBG96539.1"/>
    </source>
</evidence>
<sequence length="171" mass="17686">MPQSKNSAEEKLAKIRAHLEAMSNSIATTRKEIASLSDPATTGARVEEATGELDAIVAATEGATSAILEAAETMDGVATRVAALDDGSPAAMAEAEIIGELTAEIFTACSFQDITGQRISKVVAVLKELERATGDLLGEYEGDTRPDAHLLNGPAKEGEGIDQAAVDALFG</sequence>
<dbReference type="OrthoDB" id="5455460at2"/>
<dbReference type="Proteomes" id="UP000470384">
    <property type="component" value="Unassembled WGS sequence"/>
</dbReference>
<evidence type="ECO:0008006" key="3">
    <source>
        <dbReference type="Google" id="ProtNLM"/>
    </source>
</evidence>
<name>A0A845QDN7_9HYPH</name>
<dbReference type="AlphaFoldDB" id="A0A845QDN7"/>
<evidence type="ECO:0000313" key="2">
    <source>
        <dbReference type="Proteomes" id="UP000470384"/>
    </source>
</evidence>
<dbReference type="GeneID" id="300654097"/>
<dbReference type="RefSeq" id="WP_160588594.1">
    <property type="nucleotide sequence ID" value="NZ_BMHN01000001.1"/>
</dbReference>
<dbReference type="EMBL" id="WXYQ01000009">
    <property type="protein sequence ID" value="NBG96539.1"/>
    <property type="molecule type" value="Genomic_DNA"/>
</dbReference>
<accession>A0A845QDN7</accession>
<reference evidence="1 2" key="1">
    <citation type="journal article" date="2016" name="Int. J. Syst. Evol. Microbiol.">
        <title>Pyruvatibacter mobilis gen. nov., sp. nov., a marine bacterium from the culture broth of Picochlorum sp. 122.</title>
        <authorList>
            <person name="Wang G."/>
            <person name="Tang M."/>
            <person name="Wu H."/>
            <person name="Dai S."/>
            <person name="Li T."/>
            <person name="Chen C."/>
            <person name="He H."/>
            <person name="Fan J."/>
            <person name="Xiang W."/>
            <person name="Li X."/>
        </authorList>
    </citation>
    <scope>NUCLEOTIDE SEQUENCE [LARGE SCALE GENOMIC DNA]</scope>
    <source>
        <strain evidence="1 2">GYP-11</strain>
    </source>
</reference>
<dbReference type="Gene3D" id="1.10.287.500">
    <property type="entry name" value="Helix hairpin bin"/>
    <property type="match status" value="1"/>
</dbReference>
<keyword evidence="2" id="KW-1185">Reference proteome</keyword>
<organism evidence="1 2">
    <name type="scientific">Pyruvatibacter mobilis</name>
    <dbReference type="NCBI Taxonomy" id="1712261"/>
    <lineage>
        <taxon>Bacteria</taxon>
        <taxon>Pseudomonadati</taxon>
        <taxon>Pseudomonadota</taxon>
        <taxon>Alphaproteobacteria</taxon>
        <taxon>Hyphomicrobiales</taxon>
        <taxon>Parvibaculaceae</taxon>
        <taxon>Pyruvatibacter</taxon>
    </lineage>
</organism>
<proteinExistence type="predicted"/>
<comment type="caution">
    <text evidence="1">The sequence shown here is derived from an EMBL/GenBank/DDBJ whole genome shotgun (WGS) entry which is preliminary data.</text>
</comment>
<dbReference type="SUPFAM" id="SSF75708">
    <property type="entry name" value="Chemotaxis phosphatase CheZ"/>
    <property type="match status" value="1"/>
</dbReference>